<feature type="transmembrane region" description="Helical" evidence="7">
    <location>
        <begin position="7"/>
        <end position="28"/>
    </location>
</feature>
<evidence type="ECO:0000256" key="6">
    <source>
        <dbReference type="ARBA" id="ARBA00023136"/>
    </source>
</evidence>
<comment type="caution">
    <text evidence="8">The sequence shown here is derived from an EMBL/GenBank/DDBJ whole genome shotgun (WGS) entry which is preliminary data.</text>
</comment>
<protein>
    <submittedName>
        <fullName evidence="8">Metal transporter</fullName>
    </submittedName>
</protein>
<feature type="transmembrane region" description="Helical" evidence="7">
    <location>
        <begin position="72"/>
        <end position="97"/>
    </location>
</feature>
<dbReference type="InterPro" id="IPR002751">
    <property type="entry name" value="CbiM/NikMN"/>
</dbReference>
<dbReference type="EMBL" id="DRYK01000089">
    <property type="protein sequence ID" value="HHP68584.1"/>
    <property type="molecule type" value="Genomic_DNA"/>
</dbReference>
<accession>A0A7J3Y0Q9</accession>
<dbReference type="Gene3D" id="1.10.1760.20">
    <property type="match status" value="1"/>
</dbReference>
<evidence type="ECO:0000256" key="2">
    <source>
        <dbReference type="ARBA" id="ARBA00022448"/>
    </source>
</evidence>
<dbReference type="PANTHER" id="PTHR34229">
    <property type="entry name" value="METAL TRANSPORT PROTEIN HI_1621-RELATED"/>
    <property type="match status" value="1"/>
</dbReference>
<comment type="subcellular location">
    <subcellularLocation>
        <location evidence="1">Cell membrane</location>
        <topology evidence="1">Multi-pass membrane protein</topology>
    </subcellularLocation>
</comment>
<keyword evidence="2" id="KW-0813">Transport</keyword>
<evidence type="ECO:0000256" key="3">
    <source>
        <dbReference type="ARBA" id="ARBA00022475"/>
    </source>
</evidence>
<keyword evidence="6 7" id="KW-0472">Membrane</keyword>
<proteinExistence type="predicted"/>
<keyword evidence="5 7" id="KW-1133">Transmembrane helix</keyword>
<feature type="transmembrane region" description="Helical" evidence="7">
    <location>
        <begin position="103"/>
        <end position="122"/>
    </location>
</feature>
<keyword evidence="4 7" id="KW-0812">Transmembrane</keyword>
<dbReference type="Pfam" id="PF01891">
    <property type="entry name" value="CbiM"/>
    <property type="match status" value="1"/>
</dbReference>
<gene>
    <name evidence="8" type="ORF">ENM60_07390</name>
</gene>
<evidence type="ECO:0000256" key="4">
    <source>
        <dbReference type="ARBA" id="ARBA00022692"/>
    </source>
</evidence>
<evidence type="ECO:0000256" key="5">
    <source>
        <dbReference type="ARBA" id="ARBA00022989"/>
    </source>
</evidence>
<keyword evidence="3" id="KW-1003">Cell membrane</keyword>
<dbReference type="AlphaFoldDB" id="A0A7J3Y0Q9"/>
<feature type="transmembrane region" description="Helical" evidence="7">
    <location>
        <begin position="40"/>
        <end position="60"/>
    </location>
</feature>
<evidence type="ECO:0000256" key="7">
    <source>
        <dbReference type="SAM" id="Phobius"/>
    </source>
</evidence>
<dbReference type="PANTHER" id="PTHR34229:SF1">
    <property type="entry name" value="METAL TRANSPORT PROTEIN HI_1621-RELATED"/>
    <property type="match status" value="1"/>
</dbReference>
<feature type="transmembrane region" description="Helical" evidence="7">
    <location>
        <begin position="185"/>
        <end position="204"/>
    </location>
</feature>
<sequence>MHIPDGYLDLTVSAATYALAGFYYLAGFKLKKMSMGPGEVSEATALAALIFVAQMLSWPIPGGTSLHFVGGALAGILLGPFKGSIVMAIVLLVQALVFHDGGITALGANIINMAVVDVWVGYLTYKSILRVLSGRVGVSKASFIGGFLGGWLGLTVAGVVCGVEIGLSPAFPYGVFITVPVMGGWHAVLGVVEGLVTGLVVYYLKLRHPEVVAS</sequence>
<evidence type="ECO:0000256" key="1">
    <source>
        <dbReference type="ARBA" id="ARBA00004651"/>
    </source>
</evidence>
<reference evidence="8" key="1">
    <citation type="journal article" date="2020" name="mSystems">
        <title>Genome- and Community-Level Interaction Insights into Carbon Utilization and Element Cycling Functions of Hydrothermarchaeota in Hydrothermal Sediment.</title>
        <authorList>
            <person name="Zhou Z."/>
            <person name="Liu Y."/>
            <person name="Xu W."/>
            <person name="Pan J."/>
            <person name="Luo Z.H."/>
            <person name="Li M."/>
        </authorList>
    </citation>
    <scope>NUCLEOTIDE SEQUENCE [LARGE SCALE GENOMIC DNA]</scope>
    <source>
        <strain evidence="8">SpSt-110</strain>
    </source>
</reference>
<dbReference type="GO" id="GO:0000041">
    <property type="term" value="P:transition metal ion transport"/>
    <property type="evidence" value="ECO:0007669"/>
    <property type="project" value="InterPro"/>
</dbReference>
<feature type="transmembrane region" description="Helical" evidence="7">
    <location>
        <begin position="143"/>
        <end position="165"/>
    </location>
</feature>
<name>A0A7J3Y0Q9_9CREN</name>
<evidence type="ECO:0000313" key="8">
    <source>
        <dbReference type="EMBL" id="HHP68584.1"/>
    </source>
</evidence>
<organism evidence="8">
    <name type="scientific">Thermogladius calderae</name>
    <dbReference type="NCBI Taxonomy" id="1200300"/>
    <lineage>
        <taxon>Archaea</taxon>
        <taxon>Thermoproteota</taxon>
        <taxon>Thermoprotei</taxon>
        <taxon>Desulfurococcales</taxon>
        <taxon>Desulfurococcaceae</taxon>
        <taxon>Thermogladius</taxon>
    </lineage>
</organism>
<dbReference type="GO" id="GO:0005886">
    <property type="term" value="C:plasma membrane"/>
    <property type="evidence" value="ECO:0007669"/>
    <property type="project" value="UniProtKB-SubCell"/>
</dbReference>